<dbReference type="GeneID" id="70135231"/>
<dbReference type="GO" id="GO:0005739">
    <property type="term" value="C:mitochondrion"/>
    <property type="evidence" value="ECO:0007669"/>
    <property type="project" value="InterPro"/>
</dbReference>
<evidence type="ECO:0000313" key="2">
    <source>
        <dbReference type="EMBL" id="KAH6660096.1"/>
    </source>
</evidence>
<dbReference type="OrthoDB" id="2120038at2759"/>
<protein>
    <submittedName>
        <fullName evidence="2">Uncharacterized protein</fullName>
    </submittedName>
</protein>
<dbReference type="RefSeq" id="XP_045964227.1">
    <property type="nucleotide sequence ID" value="XM_046106340.1"/>
</dbReference>
<dbReference type="AlphaFoldDB" id="A0A9P8UY08"/>
<gene>
    <name evidence="2" type="ORF">BKA67DRAFT_653296</name>
</gene>
<dbReference type="PANTHER" id="PTHR42100">
    <property type="entry name" value="OXIDOREDUCTASE 178 KDA SUBUNIT, PUTATIVE (AFU_ORTHOLOGUE AFUA_8G04320)-RELATED"/>
    <property type="match status" value="1"/>
</dbReference>
<comment type="caution">
    <text evidence="2">The sequence shown here is derived from an EMBL/GenBank/DDBJ whole genome shotgun (WGS) entry which is preliminary data.</text>
</comment>
<evidence type="ECO:0000256" key="1">
    <source>
        <dbReference type="SAM" id="MobiDB-lite"/>
    </source>
</evidence>
<dbReference type="EMBL" id="JAGPXC010000001">
    <property type="protein sequence ID" value="KAH6660096.1"/>
    <property type="molecule type" value="Genomic_DNA"/>
</dbReference>
<evidence type="ECO:0000313" key="3">
    <source>
        <dbReference type="Proteomes" id="UP000758603"/>
    </source>
</evidence>
<organism evidence="2 3">
    <name type="scientific">Truncatella angustata</name>
    <dbReference type="NCBI Taxonomy" id="152316"/>
    <lineage>
        <taxon>Eukaryota</taxon>
        <taxon>Fungi</taxon>
        <taxon>Dikarya</taxon>
        <taxon>Ascomycota</taxon>
        <taxon>Pezizomycotina</taxon>
        <taxon>Sordariomycetes</taxon>
        <taxon>Xylariomycetidae</taxon>
        <taxon>Amphisphaeriales</taxon>
        <taxon>Sporocadaceae</taxon>
        <taxon>Truncatella</taxon>
    </lineage>
</organism>
<dbReference type="Proteomes" id="UP000758603">
    <property type="component" value="Unassembled WGS sequence"/>
</dbReference>
<feature type="compositionally biased region" description="Low complexity" evidence="1">
    <location>
        <begin position="1"/>
        <end position="12"/>
    </location>
</feature>
<feature type="region of interest" description="Disordered" evidence="1">
    <location>
        <begin position="1"/>
        <end position="32"/>
    </location>
</feature>
<sequence length="174" mass="19680">MQALRQRAAGLARRARPTFPRQTRTYASDHGHDAAPQVAEKLSTSFYVFVGLVPASMFGYSISRPGKDGSPSSLSNWLNDFEYFRQQDVERNSLRTNAIEEAAHDRHLLLHAERNPHIELKMPELINSGSPYNVPAGHRGRNLDEVAEHYKKLYLEDEERKAQKIAAAKQPQTA</sequence>
<keyword evidence="3" id="KW-1185">Reference proteome</keyword>
<dbReference type="PANTHER" id="PTHR42100:SF1">
    <property type="entry name" value="OXIDOREDUCTASE 178 KDA SUBUNIT, PUTATIVE (AFU_ORTHOLOGUE AFUA_8G04320)-RELATED"/>
    <property type="match status" value="1"/>
</dbReference>
<proteinExistence type="predicted"/>
<name>A0A9P8UY08_9PEZI</name>
<dbReference type="InterPro" id="IPR034444">
    <property type="entry name" value="Nuo17.8"/>
</dbReference>
<accession>A0A9P8UY08</accession>
<reference evidence="2" key="1">
    <citation type="journal article" date="2021" name="Nat. Commun.">
        <title>Genetic determinants of endophytism in the Arabidopsis root mycobiome.</title>
        <authorList>
            <person name="Mesny F."/>
            <person name="Miyauchi S."/>
            <person name="Thiergart T."/>
            <person name="Pickel B."/>
            <person name="Atanasova L."/>
            <person name="Karlsson M."/>
            <person name="Huettel B."/>
            <person name="Barry K.W."/>
            <person name="Haridas S."/>
            <person name="Chen C."/>
            <person name="Bauer D."/>
            <person name="Andreopoulos W."/>
            <person name="Pangilinan J."/>
            <person name="LaButti K."/>
            <person name="Riley R."/>
            <person name="Lipzen A."/>
            <person name="Clum A."/>
            <person name="Drula E."/>
            <person name="Henrissat B."/>
            <person name="Kohler A."/>
            <person name="Grigoriev I.V."/>
            <person name="Martin F.M."/>
            <person name="Hacquard S."/>
        </authorList>
    </citation>
    <scope>NUCLEOTIDE SEQUENCE</scope>
    <source>
        <strain evidence="2">MPI-SDFR-AT-0073</strain>
    </source>
</reference>